<dbReference type="AlphaFoldDB" id="A0A0B1SBI7"/>
<gene>
    <name evidence="2" type="ORF">OESDEN_18019</name>
</gene>
<evidence type="ECO:0000313" key="2">
    <source>
        <dbReference type="EMBL" id="KHJ82289.1"/>
    </source>
</evidence>
<organism evidence="2 3">
    <name type="scientific">Oesophagostomum dentatum</name>
    <name type="common">Nodular worm</name>
    <dbReference type="NCBI Taxonomy" id="61180"/>
    <lineage>
        <taxon>Eukaryota</taxon>
        <taxon>Metazoa</taxon>
        <taxon>Ecdysozoa</taxon>
        <taxon>Nematoda</taxon>
        <taxon>Chromadorea</taxon>
        <taxon>Rhabditida</taxon>
        <taxon>Rhabditina</taxon>
        <taxon>Rhabditomorpha</taxon>
        <taxon>Strongyloidea</taxon>
        <taxon>Strongylidae</taxon>
        <taxon>Oesophagostomum</taxon>
    </lineage>
</organism>
<reference evidence="2 3" key="1">
    <citation type="submission" date="2014-03" db="EMBL/GenBank/DDBJ databases">
        <title>Draft genome of the hookworm Oesophagostomum dentatum.</title>
        <authorList>
            <person name="Mitreva M."/>
        </authorList>
    </citation>
    <scope>NUCLEOTIDE SEQUENCE [LARGE SCALE GENOMIC DNA]</scope>
    <source>
        <strain evidence="2 3">OD-Hann</strain>
    </source>
</reference>
<keyword evidence="3" id="KW-1185">Reference proteome</keyword>
<feature type="compositionally biased region" description="Acidic residues" evidence="1">
    <location>
        <begin position="59"/>
        <end position="68"/>
    </location>
</feature>
<name>A0A0B1SBI7_OESDE</name>
<proteinExistence type="predicted"/>
<accession>A0A0B1SBI7</accession>
<evidence type="ECO:0000313" key="3">
    <source>
        <dbReference type="Proteomes" id="UP000053660"/>
    </source>
</evidence>
<dbReference type="EMBL" id="KN580670">
    <property type="protein sequence ID" value="KHJ82289.1"/>
    <property type="molecule type" value="Genomic_DNA"/>
</dbReference>
<sequence length="137" mass="15143">MYLCVRAGPLDNEGASGAYDADDNFEDIKGMSYAFPTTSGEAQPTARKRSRLSDSPGDTADDSDEESSISDFFLNGDQNENDTDLADKLEAAYRLNKKLLTQAFETASGLMEGKRLDLLDQLNRELKFVLECFPTTH</sequence>
<protein>
    <submittedName>
        <fullName evidence="2">Uncharacterized protein</fullName>
    </submittedName>
</protein>
<evidence type="ECO:0000256" key="1">
    <source>
        <dbReference type="SAM" id="MobiDB-lite"/>
    </source>
</evidence>
<dbReference type="Proteomes" id="UP000053660">
    <property type="component" value="Unassembled WGS sequence"/>
</dbReference>
<feature type="region of interest" description="Disordered" evidence="1">
    <location>
        <begin position="32"/>
        <end position="80"/>
    </location>
</feature>